<dbReference type="InterPro" id="IPR007730">
    <property type="entry name" value="SPOR-like_dom"/>
</dbReference>
<dbReference type="Proteomes" id="UP000265845">
    <property type="component" value="Unassembled WGS sequence"/>
</dbReference>
<evidence type="ECO:0000256" key="2">
    <source>
        <dbReference type="SAM" id="Phobius"/>
    </source>
</evidence>
<dbReference type="GO" id="GO:0042834">
    <property type="term" value="F:peptidoglycan binding"/>
    <property type="evidence" value="ECO:0007669"/>
    <property type="project" value="InterPro"/>
</dbReference>
<feature type="domain" description="SPOR" evidence="3">
    <location>
        <begin position="183"/>
        <end position="269"/>
    </location>
</feature>
<feature type="transmembrane region" description="Helical" evidence="2">
    <location>
        <begin position="32"/>
        <end position="52"/>
    </location>
</feature>
<protein>
    <submittedName>
        <fullName evidence="4">SPOR domain-containing protein</fullName>
    </submittedName>
</protein>
<sequence length="270" mass="29502">MSHGSNRYDYASYEDEYRGFEIRDDESARGPLILALAIGVLIVFAAVVWNTYRQGLREEDGELPMVLADAEPFKSVPEDRGGIQIEDLDRRLYDNMDGSTRPPEPQPVAGERELAMLAGPPMDLRGGSGSSSSQGAAPAEVQADDLPPLEQPVPVASEERHDEPAIDPAPPVEPVRNNGRFAFTANGPFLVQISAVRTQAAADEAWSRVLSRYPDVFTGAQKVVERADLGADGIFFRVRAGRFDTRSDASEFCESYKRAGGDCIITRETP</sequence>
<organism evidence="4 5">
    <name type="scientific">Henriciella algicola</name>
    <dbReference type="NCBI Taxonomy" id="1608422"/>
    <lineage>
        <taxon>Bacteria</taxon>
        <taxon>Pseudomonadati</taxon>
        <taxon>Pseudomonadota</taxon>
        <taxon>Alphaproteobacteria</taxon>
        <taxon>Hyphomonadales</taxon>
        <taxon>Hyphomonadaceae</taxon>
        <taxon>Henriciella</taxon>
    </lineage>
</organism>
<evidence type="ECO:0000313" key="4">
    <source>
        <dbReference type="EMBL" id="RIJ28791.1"/>
    </source>
</evidence>
<keyword evidence="2" id="KW-0472">Membrane</keyword>
<name>A0A399RE66_9PROT</name>
<keyword evidence="2" id="KW-1133">Transmembrane helix</keyword>
<evidence type="ECO:0000313" key="5">
    <source>
        <dbReference type="Proteomes" id="UP000265845"/>
    </source>
</evidence>
<reference evidence="4 5" key="1">
    <citation type="submission" date="2018-08" db="EMBL/GenBank/DDBJ databases">
        <title>Henriciella mobilis sp. nov., isolated from seawater.</title>
        <authorList>
            <person name="Cheng H."/>
            <person name="Wu Y.-H."/>
            <person name="Xu X.-W."/>
            <person name="Guo L.-L."/>
        </authorList>
    </citation>
    <scope>NUCLEOTIDE SEQUENCE [LARGE SCALE GENOMIC DNA]</scope>
    <source>
        <strain evidence="4 5">CCUG67844</strain>
    </source>
</reference>
<dbReference type="RefSeq" id="WP_119454213.1">
    <property type="nucleotide sequence ID" value="NZ_QWGA01000007.1"/>
</dbReference>
<keyword evidence="5" id="KW-1185">Reference proteome</keyword>
<dbReference type="AlphaFoldDB" id="A0A399RE66"/>
<dbReference type="Gene3D" id="3.30.70.1070">
    <property type="entry name" value="Sporulation related repeat"/>
    <property type="match status" value="1"/>
</dbReference>
<evidence type="ECO:0000256" key="1">
    <source>
        <dbReference type="SAM" id="MobiDB-lite"/>
    </source>
</evidence>
<dbReference type="PROSITE" id="PS51724">
    <property type="entry name" value="SPOR"/>
    <property type="match status" value="1"/>
</dbReference>
<evidence type="ECO:0000259" key="3">
    <source>
        <dbReference type="PROSITE" id="PS51724"/>
    </source>
</evidence>
<keyword evidence="2" id="KW-0812">Transmembrane</keyword>
<dbReference type="InterPro" id="IPR036680">
    <property type="entry name" value="SPOR-like_sf"/>
</dbReference>
<dbReference type="EMBL" id="QWGA01000007">
    <property type="protein sequence ID" value="RIJ28791.1"/>
    <property type="molecule type" value="Genomic_DNA"/>
</dbReference>
<accession>A0A399RE66</accession>
<dbReference type="Pfam" id="PF05036">
    <property type="entry name" value="SPOR"/>
    <property type="match status" value="1"/>
</dbReference>
<dbReference type="OrthoDB" id="8479416at2"/>
<proteinExistence type="predicted"/>
<gene>
    <name evidence="4" type="ORF">D1222_10445</name>
</gene>
<feature type="region of interest" description="Disordered" evidence="1">
    <location>
        <begin position="119"/>
        <end position="174"/>
    </location>
</feature>
<dbReference type="SUPFAM" id="SSF110997">
    <property type="entry name" value="Sporulation related repeat"/>
    <property type="match status" value="1"/>
</dbReference>
<comment type="caution">
    <text evidence="4">The sequence shown here is derived from an EMBL/GenBank/DDBJ whole genome shotgun (WGS) entry which is preliminary data.</text>
</comment>